<dbReference type="Pfam" id="PF05119">
    <property type="entry name" value="Terminase_4"/>
    <property type="match status" value="1"/>
</dbReference>
<dbReference type="OrthoDB" id="2192520at2"/>
<sequence>MAKSKEKTADSIKREKKFKQLKADLLNQLERSGNEKSYYVDLINDYMHLYITKTLLQEDINVRGVRVKYDNGGGQCGFKKNDSVEQLLKVNTQMLKILEALEISPDVDDDLEDDEL</sequence>
<proteinExistence type="predicted"/>
<dbReference type="AlphaFoldDB" id="A0A173RZV7"/>
<gene>
    <name evidence="1" type="ORF">ERS852578_00530</name>
</gene>
<organism evidence="1 2">
    <name type="scientific">Anaerobutyricum hallii</name>
    <dbReference type="NCBI Taxonomy" id="39488"/>
    <lineage>
        <taxon>Bacteria</taxon>
        <taxon>Bacillati</taxon>
        <taxon>Bacillota</taxon>
        <taxon>Clostridia</taxon>
        <taxon>Lachnospirales</taxon>
        <taxon>Lachnospiraceae</taxon>
        <taxon>Anaerobutyricum</taxon>
    </lineage>
</organism>
<evidence type="ECO:0008006" key="3">
    <source>
        <dbReference type="Google" id="ProtNLM"/>
    </source>
</evidence>
<evidence type="ECO:0000313" key="2">
    <source>
        <dbReference type="Proteomes" id="UP000095390"/>
    </source>
</evidence>
<dbReference type="Proteomes" id="UP000095390">
    <property type="component" value="Unassembled WGS sequence"/>
</dbReference>
<name>A0A173RZV7_9FIRM</name>
<dbReference type="EMBL" id="CYYC01000004">
    <property type="protein sequence ID" value="CUM83175.1"/>
    <property type="molecule type" value="Genomic_DNA"/>
</dbReference>
<evidence type="ECO:0000313" key="1">
    <source>
        <dbReference type="EMBL" id="CUM83175.1"/>
    </source>
</evidence>
<dbReference type="RefSeq" id="WP_055182305.1">
    <property type="nucleotide sequence ID" value="NZ_CYYC01000004.1"/>
</dbReference>
<accession>A0A173RZV7</accession>
<dbReference type="InterPro" id="IPR006448">
    <property type="entry name" value="Phage_term_ssu_P27"/>
</dbReference>
<protein>
    <recommendedName>
        <fullName evidence="3">RNA polymerase subunit sigma-70</fullName>
    </recommendedName>
</protein>
<reference evidence="1 2" key="1">
    <citation type="submission" date="2015-09" db="EMBL/GenBank/DDBJ databases">
        <authorList>
            <consortium name="Pathogen Informatics"/>
        </authorList>
    </citation>
    <scope>NUCLEOTIDE SEQUENCE [LARGE SCALE GENOMIC DNA]</scope>
    <source>
        <strain evidence="1 2">2789STDY5834966</strain>
    </source>
</reference>